<sequence length="240" mass="28048">MEQLITQKVVELATNVERQLDSEIEKLDNLNIDDIDKLREQRLKDMKKLQQQKQLWLTLGHGEYSELSEEKEFFETCKKSDKVVCHFYKNGTERCKIVDMHLNILCKKHIETKFVKLDVEKCPFLTGRLKIKVIPTIALVVDSKTKDYIIGFTDLGNCDDFSTEVLEWRIAQPGAINYNGDLMYPPDVLKMQKQKQTSGKQKTIRSVLRSFQFLEDFWKYPHDLEGLTENENNNVEAQPS</sequence>
<evidence type="ECO:0000313" key="2">
    <source>
        <dbReference type="Proteomes" id="UP001239111"/>
    </source>
</evidence>
<dbReference type="EMBL" id="CM056742">
    <property type="protein sequence ID" value="KAJ8675830.1"/>
    <property type="molecule type" value="Genomic_DNA"/>
</dbReference>
<gene>
    <name evidence="1" type="ORF">QAD02_011616</name>
</gene>
<evidence type="ECO:0000313" key="1">
    <source>
        <dbReference type="EMBL" id="KAJ8675830.1"/>
    </source>
</evidence>
<accession>A0ACC2NXA0</accession>
<organism evidence="1 2">
    <name type="scientific">Eretmocerus hayati</name>
    <dbReference type="NCBI Taxonomy" id="131215"/>
    <lineage>
        <taxon>Eukaryota</taxon>
        <taxon>Metazoa</taxon>
        <taxon>Ecdysozoa</taxon>
        <taxon>Arthropoda</taxon>
        <taxon>Hexapoda</taxon>
        <taxon>Insecta</taxon>
        <taxon>Pterygota</taxon>
        <taxon>Neoptera</taxon>
        <taxon>Endopterygota</taxon>
        <taxon>Hymenoptera</taxon>
        <taxon>Apocrita</taxon>
        <taxon>Proctotrupomorpha</taxon>
        <taxon>Chalcidoidea</taxon>
        <taxon>Aphelinidae</taxon>
        <taxon>Aphelininae</taxon>
        <taxon>Eretmocerus</taxon>
    </lineage>
</organism>
<proteinExistence type="predicted"/>
<comment type="caution">
    <text evidence="1">The sequence shown here is derived from an EMBL/GenBank/DDBJ whole genome shotgun (WGS) entry which is preliminary data.</text>
</comment>
<dbReference type="Proteomes" id="UP001239111">
    <property type="component" value="Chromosome 2"/>
</dbReference>
<name>A0ACC2NXA0_9HYME</name>
<keyword evidence="2" id="KW-1185">Reference proteome</keyword>
<reference evidence="1" key="1">
    <citation type="submission" date="2023-04" db="EMBL/GenBank/DDBJ databases">
        <title>A chromosome-level genome assembly of the parasitoid wasp Eretmocerus hayati.</title>
        <authorList>
            <person name="Zhong Y."/>
            <person name="Liu S."/>
            <person name="Liu Y."/>
        </authorList>
    </citation>
    <scope>NUCLEOTIDE SEQUENCE</scope>
    <source>
        <strain evidence="1">ZJU_SS_LIU_2023</strain>
    </source>
</reference>
<protein>
    <submittedName>
        <fullName evidence="1">Uncharacterized protein</fullName>
    </submittedName>
</protein>